<dbReference type="EMBL" id="JACAZF010000006">
    <property type="protein sequence ID" value="KAF7300973.1"/>
    <property type="molecule type" value="Genomic_DNA"/>
</dbReference>
<protein>
    <submittedName>
        <fullName evidence="1">Uncharacterized protein</fullName>
    </submittedName>
</protein>
<dbReference type="AlphaFoldDB" id="A0A8H6SJW2"/>
<dbReference type="GeneID" id="59345845"/>
<reference evidence="1" key="1">
    <citation type="submission" date="2020-05" db="EMBL/GenBank/DDBJ databases">
        <title>Mycena genomes resolve the evolution of fungal bioluminescence.</title>
        <authorList>
            <person name="Tsai I.J."/>
        </authorList>
    </citation>
    <scope>NUCLEOTIDE SEQUENCE</scope>
    <source>
        <strain evidence="1">171206Taipei</strain>
    </source>
</reference>
<accession>A0A8H6SJW2</accession>
<dbReference type="RefSeq" id="XP_037218973.1">
    <property type="nucleotide sequence ID" value="XM_037363329.1"/>
</dbReference>
<name>A0A8H6SJW2_9AGAR</name>
<sequence length="74" mass="7944">MDMPSPTHACSSSGRSTYCSNLVASTHSHKSWPHAFFFLFDDSIGDISGARSLDIGLIVVNIVLMLDTGVLRGC</sequence>
<comment type="caution">
    <text evidence="1">The sequence shown here is derived from an EMBL/GenBank/DDBJ whole genome shotgun (WGS) entry which is preliminary data.</text>
</comment>
<proteinExistence type="predicted"/>
<dbReference type="Proteomes" id="UP000636479">
    <property type="component" value="Unassembled WGS sequence"/>
</dbReference>
<keyword evidence="2" id="KW-1185">Reference proteome</keyword>
<organism evidence="1 2">
    <name type="scientific">Mycena indigotica</name>
    <dbReference type="NCBI Taxonomy" id="2126181"/>
    <lineage>
        <taxon>Eukaryota</taxon>
        <taxon>Fungi</taxon>
        <taxon>Dikarya</taxon>
        <taxon>Basidiomycota</taxon>
        <taxon>Agaricomycotina</taxon>
        <taxon>Agaricomycetes</taxon>
        <taxon>Agaricomycetidae</taxon>
        <taxon>Agaricales</taxon>
        <taxon>Marasmiineae</taxon>
        <taxon>Mycenaceae</taxon>
        <taxon>Mycena</taxon>
    </lineage>
</organism>
<gene>
    <name evidence="1" type="ORF">MIND_00660400</name>
</gene>
<evidence type="ECO:0000313" key="2">
    <source>
        <dbReference type="Proteomes" id="UP000636479"/>
    </source>
</evidence>
<evidence type="ECO:0000313" key="1">
    <source>
        <dbReference type="EMBL" id="KAF7300973.1"/>
    </source>
</evidence>